<dbReference type="SUPFAM" id="SSF46785">
    <property type="entry name" value="Winged helix' DNA-binding domain"/>
    <property type="match status" value="1"/>
</dbReference>
<dbReference type="PROSITE" id="PS51063">
    <property type="entry name" value="HTH_CRP_2"/>
    <property type="match status" value="1"/>
</dbReference>
<organism evidence="5 6">
    <name type="scientific">Stakelama sediminis</name>
    <dbReference type="NCBI Taxonomy" id="463200"/>
    <lineage>
        <taxon>Bacteria</taxon>
        <taxon>Pseudomonadati</taxon>
        <taxon>Pseudomonadota</taxon>
        <taxon>Alphaproteobacteria</taxon>
        <taxon>Sphingomonadales</taxon>
        <taxon>Sphingomonadaceae</taxon>
        <taxon>Stakelama</taxon>
    </lineage>
</organism>
<protein>
    <submittedName>
        <fullName evidence="5">CRP-like cAMP-binding protein</fullName>
    </submittedName>
</protein>
<evidence type="ECO:0000256" key="1">
    <source>
        <dbReference type="ARBA" id="ARBA00023015"/>
    </source>
</evidence>
<dbReference type="SUPFAM" id="SSF51206">
    <property type="entry name" value="cAMP-binding domain-like"/>
    <property type="match status" value="1"/>
</dbReference>
<proteinExistence type="predicted"/>
<dbReference type="Proteomes" id="UP000554342">
    <property type="component" value="Unassembled WGS sequence"/>
</dbReference>
<dbReference type="InterPro" id="IPR018490">
    <property type="entry name" value="cNMP-bd_dom_sf"/>
</dbReference>
<keyword evidence="6" id="KW-1185">Reference proteome</keyword>
<dbReference type="RefSeq" id="WP_184005786.1">
    <property type="nucleotide sequence ID" value="NZ_BAABIF010000007.1"/>
</dbReference>
<gene>
    <name evidence="5" type="ORF">FHR23_003145</name>
</gene>
<comment type="caution">
    <text evidence="5">The sequence shown here is derived from an EMBL/GenBank/DDBJ whole genome shotgun (WGS) entry which is preliminary data.</text>
</comment>
<dbReference type="GO" id="GO:0006355">
    <property type="term" value="P:regulation of DNA-templated transcription"/>
    <property type="evidence" value="ECO:0007669"/>
    <property type="project" value="InterPro"/>
</dbReference>
<evidence type="ECO:0000256" key="3">
    <source>
        <dbReference type="ARBA" id="ARBA00023163"/>
    </source>
</evidence>
<dbReference type="EMBL" id="JACIJI010000009">
    <property type="protein sequence ID" value="MBB5720183.1"/>
    <property type="molecule type" value="Genomic_DNA"/>
</dbReference>
<dbReference type="GO" id="GO:0003677">
    <property type="term" value="F:DNA binding"/>
    <property type="evidence" value="ECO:0007669"/>
    <property type="project" value="UniProtKB-KW"/>
</dbReference>
<evidence type="ECO:0000313" key="5">
    <source>
        <dbReference type="EMBL" id="MBB5720183.1"/>
    </source>
</evidence>
<dbReference type="InterPro" id="IPR014710">
    <property type="entry name" value="RmlC-like_jellyroll"/>
</dbReference>
<name>A0A840Z2R6_9SPHN</name>
<reference evidence="5 6" key="1">
    <citation type="submission" date="2020-08" db="EMBL/GenBank/DDBJ databases">
        <title>Genomic Encyclopedia of Type Strains, Phase IV (KMG-IV): sequencing the most valuable type-strain genomes for metagenomic binning, comparative biology and taxonomic classification.</title>
        <authorList>
            <person name="Goeker M."/>
        </authorList>
    </citation>
    <scope>NUCLEOTIDE SEQUENCE [LARGE SCALE GENOMIC DNA]</scope>
    <source>
        <strain evidence="5 6">DSM 27203</strain>
    </source>
</reference>
<dbReference type="CDD" id="cd00092">
    <property type="entry name" value="HTH_CRP"/>
    <property type="match status" value="1"/>
</dbReference>
<dbReference type="Pfam" id="PF13545">
    <property type="entry name" value="HTH_Crp_2"/>
    <property type="match status" value="1"/>
</dbReference>
<feature type="domain" description="HTH crp-type" evidence="4">
    <location>
        <begin position="145"/>
        <end position="219"/>
    </location>
</feature>
<dbReference type="InterPro" id="IPR036388">
    <property type="entry name" value="WH-like_DNA-bd_sf"/>
</dbReference>
<evidence type="ECO:0000313" key="6">
    <source>
        <dbReference type="Proteomes" id="UP000554342"/>
    </source>
</evidence>
<keyword evidence="3" id="KW-0804">Transcription</keyword>
<keyword evidence="1" id="KW-0805">Transcription regulation</keyword>
<evidence type="ECO:0000259" key="4">
    <source>
        <dbReference type="PROSITE" id="PS51063"/>
    </source>
</evidence>
<sequence>MPNFGSCNVFLRATFGIDPGAEIGRQLGELATQVHVIRGQEVKTDPADTTLVFLASGATKLGALASRERHQIVAFHFGGDIFTVPAVSVHRYMLIGLCESTLTTFPAREFYDRAASNPWIMRALLERSQTALFRCRDKAVNLGQKSAGERVAGFLLAMWERLDASEGSSPMIDLPMSRGDIGESLGLKIETVSRQFTKLREAGIIDTHGRSGVSLLDLPRLAEQAGYYDRNTVPPRPEWVERKPELVP</sequence>
<accession>A0A840Z2R6</accession>
<dbReference type="AlphaFoldDB" id="A0A840Z2R6"/>
<dbReference type="InterPro" id="IPR036390">
    <property type="entry name" value="WH_DNA-bd_sf"/>
</dbReference>
<keyword evidence="2" id="KW-0238">DNA-binding</keyword>
<dbReference type="InterPro" id="IPR012318">
    <property type="entry name" value="HTH_CRP"/>
</dbReference>
<dbReference type="PRINTS" id="PR00034">
    <property type="entry name" value="HTHCRP"/>
</dbReference>
<dbReference type="Gene3D" id="2.60.120.10">
    <property type="entry name" value="Jelly Rolls"/>
    <property type="match status" value="1"/>
</dbReference>
<dbReference type="SMART" id="SM00419">
    <property type="entry name" value="HTH_CRP"/>
    <property type="match status" value="1"/>
</dbReference>
<evidence type="ECO:0000256" key="2">
    <source>
        <dbReference type="ARBA" id="ARBA00023125"/>
    </source>
</evidence>
<dbReference type="Gene3D" id="1.10.10.10">
    <property type="entry name" value="Winged helix-like DNA-binding domain superfamily/Winged helix DNA-binding domain"/>
    <property type="match status" value="1"/>
</dbReference>